<keyword evidence="6 7" id="KW-0472">Membrane</keyword>
<dbReference type="SUPFAM" id="SSF103481">
    <property type="entry name" value="Multidrug resistance efflux transporter EmrE"/>
    <property type="match status" value="1"/>
</dbReference>
<reference evidence="9 10" key="1">
    <citation type="submission" date="2014-09" db="EMBL/GenBank/DDBJ databases">
        <authorList>
            <person name="Hornung B.V."/>
        </authorList>
    </citation>
    <scope>NUCLEOTIDE SEQUENCE [LARGE SCALE GENOMIC DNA]</scope>
    <source>
        <strain evidence="9 10">FRIFI</strain>
    </source>
</reference>
<keyword evidence="3" id="KW-1003">Cell membrane</keyword>
<dbReference type="RefSeq" id="WP_166505245.1">
    <property type="nucleotide sequence ID" value="NZ_JAKNTL010000007.1"/>
</dbReference>
<evidence type="ECO:0000256" key="2">
    <source>
        <dbReference type="ARBA" id="ARBA00007362"/>
    </source>
</evidence>
<dbReference type="Gene3D" id="1.10.3730.20">
    <property type="match status" value="1"/>
</dbReference>
<comment type="similarity">
    <text evidence="2">Belongs to the EamA transporter family.</text>
</comment>
<feature type="domain" description="EamA" evidence="8">
    <location>
        <begin position="4"/>
        <end position="140"/>
    </location>
</feature>
<evidence type="ECO:0000313" key="9">
    <source>
        <dbReference type="EMBL" id="CEI72629.1"/>
    </source>
</evidence>
<organism evidence="9 10">
    <name type="scientific">Romboutsia hominis</name>
    <dbReference type="NCBI Taxonomy" id="1507512"/>
    <lineage>
        <taxon>Bacteria</taxon>
        <taxon>Bacillati</taxon>
        <taxon>Bacillota</taxon>
        <taxon>Clostridia</taxon>
        <taxon>Peptostreptococcales</taxon>
        <taxon>Peptostreptococcaceae</taxon>
        <taxon>Romboutsia</taxon>
    </lineage>
</organism>
<dbReference type="PANTHER" id="PTHR32322:SF18">
    <property type="entry name" value="S-ADENOSYLMETHIONINE_S-ADENOSYLHOMOCYSTEINE TRANSPORTER"/>
    <property type="match status" value="1"/>
</dbReference>
<accession>A0A2P2BQK7</accession>
<name>A0A2P2BQK7_9FIRM</name>
<feature type="transmembrane region" description="Helical" evidence="7">
    <location>
        <begin position="69"/>
        <end position="90"/>
    </location>
</feature>
<proteinExistence type="inferred from homology"/>
<dbReference type="GO" id="GO:0005886">
    <property type="term" value="C:plasma membrane"/>
    <property type="evidence" value="ECO:0007669"/>
    <property type="project" value="UniProtKB-SubCell"/>
</dbReference>
<feature type="transmembrane region" description="Helical" evidence="7">
    <location>
        <begin position="123"/>
        <end position="141"/>
    </location>
</feature>
<evidence type="ECO:0000256" key="7">
    <source>
        <dbReference type="SAM" id="Phobius"/>
    </source>
</evidence>
<protein>
    <submittedName>
        <fullName evidence="9">Drug/metabolite transporter</fullName>
    </submittedName>
</protein>
<evidence type="ECO:0000256" key="4">
    <source>
        <dbReference type="ARBA" id="ARBA00022692"/>
    </source>
</evidence>
<dbReference type="InterPro" id="IPR000620">
    <property type="entry name" value="EamA_dom"/>
</dbReference>
<dbReference type="KEGG" id="rhom:FRIFI_1089"/>
<keyword evidence="10" id="KW-1185">Reference proteome</keyword>
<sequence>MSNWLFYALLAAISASFVTVFSKVGVTNLSPSLATSVRAVIMGVFLVLVSFIKGDFSNLSSLLSHKKDLLFLVFAGVSGALSWLFLNIALKAGKTWQVAPIDKLSVVLTVIFSILIFKEQISVKGIIGVLFIAIGTIFVALG</sequence>
<evidence type="ECO:0000313" key="10">
    <source>
        <dbReference type="Proteomes" id="UP000245695"/>
    </source>
</evidence>
<evidence type="ECO:0000256" key="5">
    <source>
        <dbReference type="ARBA" id="ARBA00022989"/>
    </source>
</evidence>
<dbReference type="EMBL" id="LN650648">
    <property type="protein sequence ID" value="CEI72629.1"/>
    <property type="molecule type" value="Genomic_DNA"/>
</dbReference>
<evidence type="ECO:0000256" key="3">
    <source>
        <dbReference type="ARBA" id="ARBA00022475"/>
    </source>
</evidence>
<keyword evidence="5 7" id="KW-1133">Transmembrane helix</keyword>
<dbReference type="Pfam" id="PF00892">
    <property type="entry name" value="EamA"/>
    <property type="match status" value="1"/>
</dbReference>
<dbReference type="Proteomes" id="UP000245695">
    <property type="component" value="Chromosome 1"/>
</dbReference>
<dbReference type="PANTHER" id="PTHR32322">
    <property type="entry name" value="INNER MEMBRANE TRANSPORTER"/>
    <property type="match status" value="1"/>
</dbReference>
<evidence type="ECO:0000256" key="6">
    <source>
        <dbReference type="ARBA" id="ARBA00023136"/>
    </source>
</evidence>
<evidence type="ECO:0000259" key="8">
    <source>
        <dbReference type="Pfam" id="PF00892"/>
    </source>
</evidence>
<gene>
    <name evidence="9" type="ORF">FRIFI_1089</name>
</gene>
<keyword evidence="4 7" id="KW-0812">Transmembrane</keyword>
<feature type="transmembrane region" description="Helical" evidence="7">
    <location>
        <begin position="96"/>
        <end position="116"/>
    </location>
</feature>
<dbReference type="AlphaFoldDB" id="A0A2P2BQK7"/>
<comment type="subcellular location">
    <subcellularLocation>
        <location evidence="1">Cell membrane</location>
        <topology evidence="1">Multi-pass membrane protein</topology>
    </subcellularLocation>
</comment>
<dbReference type="InterPro" id="IPR050638">
    <property type="entry name" value="AA-Vitamin_Transporters"/>
</dbReference>
<dbReference type="InterPro" id="IPR037185">
    <property type="entry name" value="EmrE-like"/>
</dbReference>
<evidence type="ECO:0000256" key="1">
    <source>
        <dbReference type="ARBA" id="ARBA00004651"/>
    </source>
</evidence>